<evidence type="ECO:0000256" key="1">
    <source>
        <dbReference type="ARBA" id="ARBA00005445"/>
    </source>
</evidence>
<dbReference type="PROSITE" id="PS51257">
    <property type="entry name" value="PROKAR_LIPOPROTEIN"/>
    <property type="match status" value="1"/>
</dbReference>
<feature type="signal peptide" evidence="3">
    <location>
        <begin position="1"/>
        <end position="24"/>
    </location>
</feature>
<dbReference type="Pfam" id="PF11999">
    <property type="entry name" value="Ice_binding"/>
    <property type="match status" value="1"/>
</dbReference>
<dbReference type="Pfam" id="PF13205">
    <property type="entry name" value="Big_5"/>
    <property type="match status" value="6"/>
</dbReference>
<feature type="domain" description="SbsA Ig-like" evidence="4">
    <location>
        <begin position="467"/>
        <end position="572"/>
    </location>
</feature>
<organism evidence="5 6">
    <name type="scientific">Terriglobus roseus</name>
    <dbReference type="NCBI Taxonomy" id="392734"/>
    <lineage>
        <taxon>Bacteria</taxon>
        <taxon>Pseudomonadati</taxon>
        <taxon>Acidobacteriota</taxon>
        <taxon>Terriglobia</taxon>
        <taxon>Terriglobales</taxon>
        <taxon>Acidobacteriaceae</taxon>
        <taxon>Terriglobus</taxon>
    </lineage>
</organism>
<dbReference type="AlphaFoldDB" id="A0A1H4JTK2"/>
<gene>
    <name evidence="5" type="ORF">SAMN05443244_0796</name>
</gene>
<comment type="similarity">
    <text evidence="1">Belongs to the ice-binding protein family.</text>
</comment>
<proteinExistence type="inferred from homology"/>
<dbReference type="InterPro" id="IPR032812">
    <property type="entry name" value="SbsA_Ig"/>
</dbReference>
<evidence type="ECO:0000256" key="3">
    <source>
        <dbReference type="SAM" id="SignalP"/>
    </source>
</evidence>
<feature type="domain" description="SbsA Ig-like" evidence="4">
    <location>
        <begin position="147"/>
        <end position="246"/>
    </location>
</feature>
<feature type="domain" description="SbsA Ig-like" evidence="4">
    <location>
        <begin position="32"/>
        <end position="139"/>
    </location>
</feature>
<accession>A0A1H4JTK2</accession>
<dbReference type="Proteomes" id="UP000182409">
    <property type="component" value="Unassembled WGS sequence"/>
</dbReference>
<evidence type="ECO:0000313" key="5">
    <source>
        <dbReference type="EMBL" id="SEB49336.1"/>
    </source>
</evidence>
<dbReference type="Gene3D" id="2.60.40.1220">
    <property type="match status" value="6"/>
</dbReference>
<evidence type="ECO:0000313" key="6">
    <source>
        <dbReference type="Proteomes" id="UP000182409"/>
    </source>
</evidence>
<dbReference type="EMBL" id="FNSD01000001">
    <property type="protein sequence ID" value="SEB49336.1"/>
    <property type="molecule type" value="Genomic_DNA"/>
</dbReference>
<evidence type="ECO:0000256" key="2">
    <source>
        <dbReference type="ARBA" id="ARBA00022729"/>
    </source>
</evidence>
<protein>
    <submittedName>
        <fullName evidence="5">Ig-like domain-containing protein</fullName>
    </submittedName>
</protein>
<keyword evidence="2 3" id="KW-0732">Signal</keyword>
<dbReference type="InterPro" id="IPR014755">
    <property type="entry name" value="Cu-Rt/internalin_Ig-like"/>
</dbReference>
<sequence length="950" mass="93353">MRKCSKSIALVAALVLMLFVAGCGQETVNVPDTTRPTVTSTSPAQGATGVAVSSQVTATFSKAMTPASINGASFFLAGPGGALVPGTVSYASATSVATFVPSASLLTGTTYTVTITTAATDTASPVNSLLANYVWTFTTAATAAQVVPTVTATTPANNATGVSTASVLTATFSTAMNAATVNASSFQVTAGGLAVTGTVSYAGTVATFTPAVALNTGTTYVARITTAAQSAAGIPLAGAYVWSFTTTAPAAGPIVVSTVPLNNATGVPLAQSLSAMFSKSMNPSTLNANTFKLSGPLGTVVNGTVSYATGTSIATFVPAGALLPSTTYVATITTGAQDTTGTGLASNYVWVFRTVPAPTPPTVISTSPANNAAGVAVNQRITASFSEAMNPATISGTTFTLTSPGGIAVAGAVTYVAAGSTAVFVPTVALIPATTYVGTITTGAQDLLGVPLASKYVWTFTTGAAVDTTKPTVISTIPATNATNVPINQAISAAFSEAMDPTKITATTFTVTGPGATPVAGLVTYAAVGNTATFKPTASLSSGTLFTATITMGVTDLAGNTLAADYVWTFTTGAAPDTTSPTVTLTSPTNSATAVPLSQTVSATFSEAMDPLTLTTATFTVATGGGVNVAGTVTYNPLTLIATLTPSAPLTAGTSYVATVTTGATDLAGNPLGAGMVPNPWTFSTGAVIVPPPVNLGTASLFGGFGGGAGMTNQGTLTIINGNIGTTGVSTLITGFHDNTPNCVYTETPLNVGLVNGTIDTAAPPPTVGCPNEGTAATAAIALQASQDAGTAYAALVAFPNGLDVSVCAGCGGGSAGELGNRVLAPGIYKSAPGSYGITQGNLTLDAQGDPNAFWVFQMSTTLTVGTPGGPQSVLLVNGAQAKNVFWQVGTAATINGIVGGGTMTGTVISQAGISVSTAGVAAVTTINGRALVLTGPVTLVNTVINVPAQ</sequence>
<feature type="chain" id="PRO_5010260072" evidence="3">
    <location>
        <begin position="25"/>
        <end position="950"/>
    </location>
</feature>
<feature type="domain" description="SbsA Ig-like" evidence="4">
    <location>
        <begin position="577"/>
        <end position="685"/>
    </location>
</feature>
<evidence type="ECO:0000259" key="4">
    <source>
        <dbReference type="Pfam" id="PF13205"/>
    </source>
</evidence>
<feature type="domain" description="SbsA Ig-like" evidence="4">
    <location>
        <begin position="252"/>
        <end position="354"/>
    </location>
</feature>
<dbReference type="InterPro" id="IPR021884">
    <property type="entry name" value="Ice-bd_prot"/>
</dbReference>
<name>A0A1H4JTK2_9BACT</name>
<feature type="domain" description="SbsA Ig-like" evidence="4">
    <location>
        <begin position="359"/>
        <end position="462"/>
    </location>
</feature>
<reference evidence="5 6" key="1">
    <citation type="submission" date="2016-10" db="EMBL/GenBank/DDBJ databases">
        <authorList>
            <person name="de Groot N.N."/>
        </authorList>
    </citation>
    <scope>NUCLEOTIDE SEQUENCE [LARGE SCALE GENOMIC DNA]</scope>
    <source>
        <strain evidence="5 6">AB35.6</strain>
    </source>
</reference>